<gene>
    <name evidence="7" type="ORF">SAMN02745124_00915</name>
</gene>
<reference evidence="7 8" key="1">
    <citation type="submission" date="2016-11" db="EMBL/GenBank/DDBJ databases">
        <authorList>
            <person name="Jaros S."/>
            <person name="Januszkiewicz K."/>
            <person name="Wedrychowicz H."/>
        </authorList>
    </citation>
    <scope>NUCLEOTIDE SEQUENCE [LARGE SCALE GENOMIC DNA]</scope>
    <source>
        <strain evidence="7 8">DSM 9705</strain>
    </source>
</reference>
<keyword evidence="8" id="KW-1185">Reference proteome</keyword>
<dbReference type="PANTHER" id="PTHR42716">
    <property type="entry name" value="L-ASPARTATE OXIDASE"/>
    <property type="match status" value="1"/>
</dbReference>
<organism evidence="7 8">
    <name type="scientific">Desulfofustis glycolicus DSM 9705</name>
    <dbReference type="NCBI Taxonomy" id="1121409"/>
    <lineage>
        <taxon>Bacteria</taxon>
        <taxon>Pseudomonadati</taxon>
        <taxon>Thermodesulfobacteriota</taxon>
        <taxon>Desulfobulbia</taxon>
        <taxon>Desulfobulbales</taxon>
        <taxon>Desulfocapsaceae</taxon>
        <taxon>Desulfofustis</taxon>
    </lineage>
</organism>
<proteinExistence type="predicted"/>
<dbReference type="STRING" id="1121409.SAMN02745124_00915"/>
<dbReference type="Proteomes" id="UP000184139">
    <property type="component" value="Unassembled WGS sequence"/>
</dbReference>
<evidence type="ECO:0000256" key="5">
    <source>
        <dbReference type="ARBA" id="ARBA00048305"/>
    </source>
</evidence>
<evidence type="ECO:0000256" key="4">
    <source>
        <dbReference type="ARBA" id="ARBA00023002"/>
    </source>
</evidence>
<evidence type="ECO:0000256" key="2">
    <source>
        <dbReference type="ARBA" id="ARBA00022630"/>
    </source>
</evidence>
<dbReference type="EMBL" id="FQXS01000004">
    <property type="protein sequence ID" value="SHH56148.1"/>
    <property type="molecule type" value="Genomic_DNA"/>
</dbReference>
<sequence>MNHVTADILVVGSGIAGFFAIYTAQQKKTCRSIVVLNKGRIFQSGSSFDNLNGKWGITYGTTDQENDLLLARINDLACGNNNPQLSSIAVESSHGAYRALLHLGVRFAGNNGTTNRISPCFHDQPLASIISSTEQLSECLRRHIDRTVVNIFDWHRAIRLLMDDNGCCGCLAVNEKGEEVKVRSRATIMACGGNAALHNPHIVDAGLTGDGYRMLQEIGVPLKNMDYRQLVWEDARIGAPRFPFHRLLDRRLRFVDYTGRQIMIHDLPEEVKLARKSHVPIANLQRDRMLDELLMSAIPVSEEKYAIRVLDLGGQCLHQILPHTQASNGGVEIGINGETGVRNLYAAGEMATGMHGGDRVGGMMITAAIVFGSRAGLAAAQNL</sequence>
<name>A0A1M5TZL4_9BACT</name>
<feature type="domain" description="FAD-dependent oxidoreductase 2 FAD-binding" evidence="6">
    <location>
        <begin position="7"/>
        <end position="363"/>
    </location>
</feature>
<dbReference type="Gene3D" id="3.50.50.60">
    <property type="entry name" value="FAD/NAD(P)-binding domain"/>
    <property type="match status" value="2"/>
</dbReference>
<dbReference type="PANTHER" id="PTHR42716:SF2">
    <property type="entry name" value="L-ASPARTATE OXIDASE, CHLOROPLASTIC"/>
    <property type="match status" value="1"/>
</dbReference>
<keyword evidence="4" id="KW-0560">Oxidoreductase</keyword>
<evidence type="ECO:0000313" key="7">
    <source>
        <dbReference type="EMBL" id="SHH56148.1"/>
    </source>
</evidence>
<dbReference type="GO" id="GO:0009435">
    <property type="term" value="P:NAD+ biosynthetic process"/>
    <property type="evidence" value="ECO:0007669"/>
    <property type="project" value="InterPro"/>
</dbReference>
<dbReference type="GO" id="GO:0008734">
    <property type="term" value="F:L-aspartate oxidase activity"/>
    <property type="evidence" value="ECO:0007669"/>
    <property type="project" value="UniProtKB-EC"/>
</dbReference>
<dbReference type="InterPro" id="IPR003953">
    <property type="entry name" value="FAD-dep_OxRdtase_2_FAD-bd"/>
</dbReference>
<comment type="catalytic activity">
    <reaction evidence="5">
        <text>L-aspartate + O2 = iminosuccinate + H2O2</text>
        <dbReference type="Rhea" id="RHEA:25876"/>
        <dbReference type="ChEBI" id="CHEBI:15379"/>
        <dbReference type="ChEBI" id="CHEBI:16240"/>
        <dbReference type="ChEBI" id="CHEBI:29991"/>
        <dbReference type="ChEBI" id="CHEBI:77875"/>
        <dbReference type="EC" id="1.4.3.16"/>
    </reaction>
    <physiologicalReaction direction="left-to-right" evidence="5">
        <dbReference type="Rhea" id="RHEA:25877"/>
    </physiologicalReaction>
</comment>
<evidence type="ECO:0000256" key="3">
    <source>
        <dbReference type="ARBA" id="ARBA00022827"/>
    </source>
</evidence>
<dbReference type="PRINTS" id="PR00368">
    <property type="entry name" value="FADPNR"/>
</dbReference>
<evidence type="ECO:0000256" key="1">
    <source>
        <dbReference type="ARBA" id="ARBA00001974"/>
    </source>
</evidence>
<dbReference type="InterPro" id="IPR036188">
    <property type="entry name" value="FAD/NAD-bd_sf"/>
</dbReference>
<keyword evidence="3" id="KW-0274">FAD</keyword>
<dbReference type="AlphaFoldDB" id="A0A1M5TZL4"/>
<dbReference type="RefSeq" id="WP_073373663.1">
    <property type="nucleotide sequence ID" value="NZ_FQXS01000004.1"/>
</dbReference>
<evidence type="ECO:0000313" key="8">
    <source>
        <dbReference type="Proteomes" id="UP000184139"/>
    </source>
</evidence>
<keyword evidence="2" id="KW-0285">Flavoprotein</keyword>
<evidence type="ECO:0000259" key="6">
    <source>
        <dbReference type="Pfam" id="PF00890"/>
    </source>
</evidence>
<dbReference type="SUPFAM" id="SSF51905">
    <property type="entry name" value="FAD/NAD(P)-binding domain"/>
    <property type="match status" value="1"/>
</dbReference>
<dbReference type="Pfam" id="PF00890">
    <property type="entry name" value="FAD_binding_2"/>
    <property type="match status" value="1"/>
</dbReference>
<dbReference type="OrthoDB" id="9806724at2"/>
<dbReference type="InterPro" id="IPR005288">
    <property type="entry name" value="NadB"/>
</dbReference>
<comment type="cofactor">
    <cofactor evidence="1">
        <name>FAD</name>
        <dbReference type="ChEBI" id="CHEBI:57692"/>
    </cofactor>
</comment>
<protein>
    <submittedName>
        <fullName evidence="7">L-aspartate oxidase</fullName>
    </submittedName>
</protein>
<accession>A0A1M5TZL4</accession>